<accession>A0A6A6B8I0</accession>
<dbReference type="GeneID" id="54295763"/>
<dbReference type="EMBL" id="ML995490">
    <property type="protein sequence ID" value="KAF2140236.1"/>
    <property type="molecule type" value="Genomic_DNA"/>
</dbReference>
<evidence type="ECO:0000313" key="3">
    <source>
        <dbReference type="Proteomes" id="UP000799438"/>
    </source>
</evidence>
<feature type="compositionally biased region" description="Pro residues" evidence="1">
    <location>
        <begin position="65"/>
        <end position="82"/>
    </location>
</feature>
<evidence type="ECO:0000256" key="1">
    <source>
        <dbReference type="SAM" id="MobiDB-lite"/>
    </source>
</evidence>
<name>A0A6A6B8I0_9PEZI</name>
<feature type="region of interest" description="Disordered" evidence="1">
    <location>
        <begin position="44"/>
        <end position="185"/>
    </location>
</feature>
<gene>
    <name evidence="2" type="ORF">K452DRAFT_252942</name>
</gene>
<keyword evidence="3" id="KW-1185">Reference proteome</keyword>
<feature type="compositionally biased region" description="Basic and acidic residues" evidence="1">
    <location>
        <begin position="160"/>
        <end position="174"/>
    </location>
</feature>
<evidence type="ECO:0000313" key="2">
    <source>
        <dbReference type="EMBL" id="KAF2140236.1"/>
    </source>
</evidence>
<feature type="compositionally biased region" description="Acidic residues" evidence="1">
    <location>
        <begin position="175"/>
        <end position="185"/>
    </location>
</feature>
<organism evidence="2 3">
    <name type="scientific">Aplosporella prunicola CBS 121167</name>
    <dbReference type="NCBI Taxonomy" id="1176127"/>
    <lineage>
        <taxon>Eukaryota</taxon>
        <taxon>Fungi</taxon>
        <taxon>Dikarya</taxon>
        <taxon>Ascomycota</taxon>
        <taxon>Pezizomycotina</taxon>
        <taxon>Dothideomycetes</taxon>
        <taxon>Dothideomycetes incertae sedis</taxon>
        <taxon>Botryosphaeriales</taxon>
        <taxon>Aplosporellaceae</taxon>
        <taxon>Aplosporella</taxon>
    </lineage>
</organism>
<proteinExistence type="predicted"/>
<dbReference type="RefSeq" id="XP_033395949.1">
    <property type="nucleotide sequence ID" value="XM_033538267.1"/>
</dbReference>
<protein>
    <submittedName>
        <fullName evidence="2">Uncharacterized protein</fullName>
    </submittedName>
</protein>
<feature type="compositionally biased region" description="Polar residues" evidence="1">
    <location>
        <begin position="121"/>
        <end position="137"/>
    </location>
</feature>
<dbReference type="Proteomes" id="UP000799438">
    <property type="component" value="Unassembled WGS sequence"/>
</dbReference>
<dbReference type="AlphaFoldDB" id="A0A6A6B8I0"/>
<reference evidence="2" key="1">
    <citation type="journal article" date="2020" name="Stud. Mycol.">
        <title>101 Dothideomycetes genomes: a test case for predicting lifestyles and emergence of pathogens.</title>
        <authorList>
            <person name="Haridas S."/>
            <person name="Albert R."/>
            <person name="Binder M."/>
            <person name="Bloem J."/>
            <person name="Labutti K."/>
            <person name="Salamov A."/>
            <person name="Andreopoulos B."/>
            <person name="Baker S."/>
            <person name="Barry K."/>
            <person name="Bills G."/>
            <person name="Bluhm B."/>
            <person name="Cannon C."/>
            <person name="Castanera R."/>
            <person name="Culley D."/>
            <person name="Daum C."/>
            <person name="Ezra D."/>
            <person name="Gonzalez J."/>
            <person name="Henrissat B."/>
            <person name="Kuo A."/>
            <person name="Liang C."/>
            <person name="Lipzen A."/>
            <person name="Lutzoni F."/>
            <person name="Magnuson J."/>
            <person name="Mondo S."/>
            <person name="Nolan M."/>
            <person name="Ohm R."/>
            <person name="Pangilinan J."/>
            <person name="Park H.-J."/>
            <person name="Ramirez L."/>
            <person name="Alfaro M."/>
            <person name="Sun H."/>
            <person name="Tritt A."/>
            <person name="Yoshinaga Y."/>
            <person name="Zwiers L.-H."/>
            <person name="Turgeon B."/>
            <person name="Goodwin S."/>
            <person name="Spatafora J."/>
            <person name="Crous P."/>
            <person name="Grigoriev I."/>
        </authorList>
    </citation>
    <scope>NUCLEOTIDE SEQUENCE</scope>
    <source>
        <strain evidence="2">CBS 121167</strain>
    </source>
</reference>
<sequence length="185" mass="19855">MKEVLGEEFVEYLIKPAIGLPGSENDSILFPAEGSAARPVPTQVQAQGHNMVPLPAPRALGEPTILPPPSTLPRPTLTPPQVPGVSLPAIKSETEGNLLASLPPFLEPRAHSSMGRPYPYPSSQSLTPINGSSSTQAPPAPMSDVSRRISQQFRRPRPGRNSEETRTGVKRKAEEDIEVIDLTGE</sequence>